<dbReference type="Proteomes" id="UP000237839">
    <property type="component" value="Unassembled WGS sequence"/>
</dbReference>
<proteinExistence type="inferred from homology"/>
<dbReference type="RefSeq" id="WP_105533264.1">
    <property type="nucleotide sequence ID" value="NZ_PUGF01000019.1"/>
</dbReference>
<dbReference type="OrthoDB" id="9786435at2"/>
<dbReference type="InterPro" id="IPR057326">
    <property type="entry name" value="KR_dom"/>
</dbReference>
<dbReference type="PANTHER" id="PTHR42879">
    <property type="entry name" value="3-OXOACYL-(ACYL-CARRIER-PROTEIN) REDUCTASE"/>
    <property type="match status" value="1"/>
</dbReference>
<keyword evidence="5" id="KW-1185">Reference proteome</keyword>
<dbReference type="Pfam" id="PF00106">
    <property type="entry name" value="adh_short"/>
    <property type="match status" value="1"/>
</dbReference>
<organism evidence="4 5">
    <name type="scientific">Solimicrobium silvestre</name>
    <dbReference type="NCBI Taxonomy" id="2099400"/>
    <lineage>
        <taxon>Bacteria</taxon>
        <taxon>Pseudomonadati</taxon>
        <taxon>Pseudomonadota</taxon>
        <taxon>Betaproteobacteria</taxon>
        <taxon>Burkholderiales</taxon>
        <taxon>Oxalobacteraceae</taxon>
        <taxon>Solimicrobium</taxon>
    </lineage>
</organism>
<dbReference type="InterPro" id="IPR002347">
    <property type="entry name" value="SDR_fam"/>
</dbReference>
<sequence>MTDKVVNLKGKHALVTGGTRGIGLAIAQALLQQGAKVTIVARSLSNLQQVAEKLSAFGEVNCVELDLTDSSAVAAAFNTAVAQFGPIAILVNNAGQAHSAPFMKTDLALFNSMLSVNLTSVLLCTQAVLPGMLEMGWGRIVNVASTAGLTGYGYASAYCATKHAVIGLTRSLALEVAKKGITVNAVCPGYTETDLIQQAIANIVKKTGRTEEQARAELAASNPQGRLVQVEEVANAVAWLCMPASSAMNGQAIPVDGGELM</sequence>
<dbReference type="EMBL" id="PUGF01000019">
    <property type="protein sequence ID" value="PRC91758.1"/>
    <property type="molecule type" value="Genomic_DNA"/>
</dbReference>
<protein>
    <submittedName>
        <fullName evidence="4">Dehydrogenases with different specificities (Related to short-chain alcohol dehydrogenases)</fullName>
    </submittedName>
</protein>
<dbReference type="InterPro" id="IPR020904">
    <property type="entry name" value="Sc_DH/Rdtase_CS"/>
</dbReference>
<dbReference type="PRINTS" id="PR00080">
    <property type="entry name" value="SDRFAMILY"/>
</dbReference>
<evidence type="ECO:0000313" key="5">
    <source>
        <dbReference type="Proteomes" id="UP000237839"/>
    </source>
</evidence>
<dbReference type="PIRSF" id="PIRSF000126">
    <property type="entry name" value="11-beta-HSD1"/>
    <property type="match status" value="1"/>
</dbReference>
<dbReference type="PRINTS" id="PR00081">
    <property type="entry name" value="GDHRDH"/>
</dbReference>
<dbReference type="NCBIfam" id="NF005559">
    <property type="entry name" value="PRK07231.1"/>
    <property type="match status" value="1"/>
</dbReference>
<dbReference type="GO" id="GO:0032787">
    <property type="term" value="P:monocarboxylic acid metabolic process"/>
    <property type="evidence" value="ECO:0007669"/>
    <property type="project" value="UniProtKB-ARBA"/>
</dbReference>
<comment type="similarity">
    <text evidence="1 2">Belongs to the short-chain dehydrogenases/reductases (SDR) family.</text>
</comment>
<dbReference type="SUPFAM" id="SSF51735">
    <property type="entry name" value="NAD(P)-binding Rossmann-fold domains"/>
    <property type="match status" value="1"/>
</dbReference>
<evidence type="ECO:0000259" key="3">
    <source>
        <dbReference type="SMART" id="SM00822"/>
    </source>
</evidence>
<dbReference type="Gene3D" id="3.40.50.720">
    <property type="entry name" value="NAD(P)-binding Rossmann-like Domain"/>
    <property type="match status" value="1"/>
</dbReference>
<dbReference type="SMART" id="SM00822">
    <property type="entry name" value="PKS_KR"/>
    <property type="match status" value="1"/>
</dbReference>
<evidence type="ECO:0000313" key="4">
    <source>
        <dbReference type="EMBL" id="PRC91758.1"/>
    </source>
</evidence>
<gene>
    <name evidence="4" type="ORF">S2091_3513</name>
</gene>
<name>A0A2S9GVN1_9BURK</name>
<dbReference type="CDD" id="cd05233">
    <property type="entry name" value="SDR_c"/>
    <property type="match status" value="1"/>
</dbReference>
<reference evidence="4 5" key="1">
    <citation type="submission" date="2018-02" db="EMBL/GenBank/DDBJ databases">
        <title>Solimicrobium silvestre gen. nov., sp. nov., isolated from alpine forest soil.</title>
        <authorList>
            <person name="Margesin R."/>
            <person name="Albuquerque L."/>
            <person name="Zhang D.-C."/>
            <person name="Froufe H.J.C."/>
            <person name="Severino R."/>
            <person name="Roxo I."/>
            <person name="Egas C."/>
            <person name="Da Costa M.S."/>
        </authorList>
    </citation>
    <scope>NUCLEOTIDE SEQUENCE [LARGE SCALE GENOMIC DNA]</scope>
    <source>
        <strain evidence="4 5">S20-91</strain>
    </source>
</reference>
<dbReference type="PROSITE" id="PS00061">
    <property type="entry name" value="ADH_SHORT"/>
    <property type="match status" value="1"/>
</dbReference>
<dbReference type="InterPro" id="IPR050259">
    <property type="entry name" value="SDR"/>
</dbReference>
<dbReference type="PANTHER" id="PTHR42879:SF2">
    <property type="entry name" value="3-OXOACYL-[ACYL-CARRIER-PROTEIN] REDUCTASE FABG"/>
    <property type="match status" value="1"/>
</dbReference>
<dbReference type="AlphaFoldDB" id="A0A2S9GVN1"/>
<evidence type="ECO:0000256" key="1">
    <source>
        <dbReference type="ARBA" id="ARBA00006484"/>
    </source>
</evidence>
<evidence type="ECO:0000256" key="2">
    <source>
        <dbReference type="RuleBase" id="RU000363"/>
    </source>
</evidence>
<comment type="caution">
    <text evidence="4">The sequence shown here is derived from an EMBL/GenBank/DDBJ whole genome shotgun (WGS) entry which is preliminary data.</text>
</comment>
<feature type="domain" description="Ketoreductase" evidence="3">
    <location>
        <begin position="11"/>
        <end position="189"/>
    </location>
</feature>
<dbReference type="FunFam" id="3.40.50.720:FF:000084">
    <property type="entry name" value="Short-chain dehydrogenase reductase"/>
    <property type="match status" value="1"/>
</dbReference>
<dbReference type="InterPro" id="IPR036291">
    <property type="entry name" value="NAD(P)-bd_dom_sf"/>
</dbReference>
<accession>A0A2S9GVN1</accession>